<dbReference type="GO" id="GO:0055085">
    <property type="term" value="P:transmembrane transport"/>
    <property type="evidence" value="ECO:0007669"/>
    <property type="project" value="InterPro"/>
</dbReference>
<evidence type="ECO:0000256" key="11">
    <source>
        <dbReference type="RuleBase" id="RU363032"/>
    </source>
</evidence>
<evidence type="ECO:0000256" key="8">
    <source>
        <dbReference type="ARBA" id="ARBA00022840"/>
    </source>
</evidence>
<reference evidence="15 16" key="1">
    <citation type="submission" date="2020-10" db="EMBL/GenBank/DDBJ databases">
        <title>Sequencing the genomes of 1000 actinobacteria strains.</title>
        <authorList>
            <person name="Klenk H.-P."/>
        </authorList>
    </citation>
    <scope>NUCLEOTIDE SEQUENCE [LARGE SCALE GENOMIC DNA]</scope>
    <source>
        <strain evidence="15 16">DSM 41803</strain>
    </source>
</reference>
<dbReference type="Gene3D" id="3.40.50.300">
    <property type="entry name" value="P-loop containing nucleotide triphosphate hydrolases"/>
    <property type="match status" value="1"/>
</dbReference>
<dbReference type="SUPFAM" id="SSF52540">
    <property type="entry name" value="P-loop containing nucleoside triphosphate hydrolases"/>
    <property type="match status" value="1"/>
</dbReference>
<dbReference type="InterPro" id="IPR027417">
    <property type="entry name" value="P-loop_NTPase"/>
</dbReference>
<dbReference type="GO" id="GO:0005524">
    <property type="term" value="F:ATP binding"/>
    <property type="evidence" value="ECO:0007669"/>
    <property type="project" value="UniProtKB-KW"/>
</dbReference>
<evidence type="ECO:0000256" key="3">
    <source>
        <dbReference type="ARBA" id="ARBA00005417"/>
    </source>
</evidence>
<dbReference type="PROSITE" id="PS50928">
    <property type="entry name" value="ABC_TM1"/>
    <property type="match status" value="1"/>
</dbReference>
<keyword evidence="9 11" id="KW-1133">Transmembrane helix</keyword>
<dbReference type="CDD" id="cd03257">
    <property type="entry name" value="ABC_NikE_OppD_transporters"/>
    <property type="match status" value="1"/>
</dbReference>
<keyword evidence="4 11" id="KW-0813">Transport</keyword>
<evidence type="ECO:0000256" key="1">
    <source>
        <dbReference type="ARBA" id="ARBA00004141"/>
    </source>
</evidence>
<feature type="domain" description="ABC transmembrane type-1" evidence="14">
    <location>
        <begin position="75"/>
        <end position="264"/>
    </location>
</feature>
<dbReference type="InterPro" id="IPR025966">
    <property type="entry name" value="OppC_N"/>
</dbReference>
<evidence type="ECO:0000313" key="16">
    <source>
        <dbReference type="Proteomes" id="UP000629287"/>
    </source>
</evidence>
<comment type="similarity">
    <text evidence="3">Belongs to the ABC transporter superfamily.</text>
</comment>
<dbReference type="InterPro" id="IPR003593">
    <property type="entry name" value="AAA+_ATPase"/>
</dbReference>
<feature type="transmembrane region" description="Helical" evidence="11">
    <location>
        <begin position="77"/>
        <end position="102"/>
    </location>
</feature>
<comment type="subcellular location">
    <subcellularLocation>
        <location evidence="11">Cell membrane</location>
        <topology evidence="11">Multi-pass membrane protein</topology>
    </subcellularLocation>
    <subcellularLocation>
        <location evidence="2">Cell membrane</location>
        <topology evidence="2">Peripheral membrane protein</topology>
    </subcellularLocation>
    <subcellularLocation>
        <location evidence="1">Membrane</location>
        <topology evidence="1">Multi-pass membrane protein</topology>
    </subcellularLocation>
</comment>
<dbReference type="InterPro" id="IPR000515">
    <property type="entry name" value="MetI-like"/>
</dbReference>
<dbReference type="PANTHER" id="PTHR43297:SF7">
    <property type="entry name" value="D,D-DIPEPTIDE TRANSPORT ATP-BINDING PROTEIN DDPD-RELATED"/>
    <property type="match status" value="1"/>
</dbReference>
<evidence type="ECO:0000259" key="14">
    <source>
        <dbReference type="PROSITE" id="PS50928"/>
    </source>
</evidence>
<keyword evidence="7" id="KW-0547">Nucleotide-binding</keyword>
<evidence type="ECO:0000256" key="10">
    <source>
        <dbReference type="ARBA" id="ARBA00023136"/>
    </source>
</evidence>
<feature type="region of interest" description="Disordered" evidence="12">
    <location>
        <begin position="590"/>
        <end position="611"/>
    </location>
</feature>
<dbReference type="GeneID" id="86827696"/>
<feature type="domain" description="ABC transporter" evidence="13">
    <location>
        <begin position="319"/>
        <end position="562"/>
    </location>
</feature>
<dbReference type="PROSITE" id="PS50893">
    <property type="entry name" value="ABC_TRANSPORTER_2"/>
    <property type="match status" value="1"/>
</dbReference>
<proteinExistence type="inferred from homology"/>
<keyword evidence="10 11" id="KW-0472">Membrane</keyword>
<protein>
    <submittedName>
        <fullName evidence="15">ABC-type dipeptide/oligopeptide/nickel transport system ATPase component/ABC-type dipeptide/oligopeptide/nickel transport system permease subunit</fullName>
    </submittedName>
</protein>
<dbReference type="SMART" id="SM00382">
    <property type="entry name" value="AAA"/>
    <property type="match status" value="1"/>
</dbReference>
<dbReference type="RefSeq" id="WP_046914770.1">
    <property type="nucleotide sequence ID" value="NZ_JADBGF010000001.1"/>
</dbReference>
<dbReference type="Pfam" id="PF12911">
    <property type="entry name" value="OppC_N"/>
    <property type="match status" value="1"/>
</dbReference>
<evidence type="ECO:0000313" key="15">
    <source>
        <dbReference type="EMBL" id="MBE1596989.1"/>
    </source>
</evidence>
<dbReference type="InterPro" id="IPR050388">
    <property type="entry name" value="ABC_Ni/Peptide_Import"/>
</dbReference>
<dbReference type="Pfam" id="PF00528">
    <property type="entry name" value="BPD_transp_1"/>
    <property type="match status" value="1"/>
</dbReference>
<dbReference type="GO" id="GO:0016887">
    <property type="term" value="F:ATP hydrolysis activity"/>
    <property type="evidence" value="ECO:0007669"/>
    <property type="project" value="InterPro"/>
</dbReference>
<evidence type="ECO:0000256" key="7">
    <source>
        <dbReference type="ARBA" id="ARBA00022741"/>
    </source>
</evidence>
<keyword evidence="8" id="KW-0067">ATP-binding</keyword>
<evidence type="ECO:0000256" key="12">
    <source>
        <dbReference type="SAM" id="MobiDB-lite"/>
    </source>
</evidence>
<sequence length="708" mass="71968">MATRTTVRRWRRNPSLLAGAVILGLLLVVALVAPLVLSGSAETLTDNARLGPGAEHLLGTDAFGRDVLARALVATRLTLLMAAAATAASFVVGVAIGALVHLAPGWLRETCLRLIDSAVAFPSLVLALVIAAVLGPGTGSAIVAIAVAGVPGFARLTANLAATVADKDYVLTARLLGVPGPRILGRHVLPNISGPLLVLLSSSFTLSLLDISSLSFVGLGVQSPQYDWGRLLNEALPSIFAQPSVVLAPSIMLIVTGVGAMLLGDGVASLVDPRTRGTAPAVTGAVDAAGSAGPAEESRALQAPDGAGATAGAEPDGLLTVDGLTVRAGDRTLVDDVSFTIGAGQIVGLVGESGSGKSTIAMAVAGLLPEGVRAHASRLALGDLDLLGTPPERRLATEIGIVYQDPIGTFNPALRLGTQLTEVARAHLGTPRRQATRDMVRALADIHVTEPERRLRQHPHELSGGMLQRASIASAMTTNPRLLIADEPTTALDVTVQAEVLRQFRRINREHGTAMLFISHDIGVVGVLCDTVLVLHGGRVVDRTTGRDLRQGTVTHPYTRALLAATPAAVEAGGTLSAVRWTADARSVDAPAADAPGVDAPAVDAPSADAPGVDAPAAGVLSADVPSADVPLADVPSADVLSADAPVADVLTADLLGADASSAPTNRKPLTGTPPKRKPQDGTPPNGAPAGDPSDTAAGRPPAAEGSR</sequence>
<feature type="region of interest" description="Disordered" evidence="12">
    <location>
        <begin position="288"/>
        <end position="312"/>
    </location>
</feature>
<dbReference type="InterPro" id="IPR017871">
    <property type="entry name" value="ABC_transporter-like_CS"/>
</dbReference>
<dbReference type="Pfam" id="PF00005">
    <property type="entry name" value="ABC_tran"/>
    <property type="match status" value="1"/>
</dbReference>
<evidence type="ECO:0000256" key="6">
    <source>
        <dbReference type="ARBA" id="ARBA00022692"/>
    </source>
</evidence>
<organism evidence="15 16">
    <name type="scientific">Streptomyces stelliscabiei</name>
    <dbReference type="NCBI Taxonomy" id="146820"/>
    <lineage>
        <taxon>Bacteria</taxon>
        <taxon>Bacillati</taxon>
        <taxon>Actinomycetota</taxon>
        <taxon>Actinomycetes</taxon>
        <taxon>Kitasatosporales</taxon>
        <taxon>Streptomycetaceae</taxon>
        <taxon>Streptomyces</taxon>
    </lineage>
</organism>
<keyword evidence="16" id="KW-1185">Reference proteome</keyword>
<dbReference type="InterPro" id="IPR003439">
    <property type="entry name" value="ABC_transporter-like_ATP-bd"/>
</dbReference>
<dbReference type="InterPro" id="IPR035906">
    <property type="entry name" value="MetI-like_sf"/>
</dbReference>
<keyword evidence="5" id="KW-1003">Cell membrane</keyword>
<dbReference type="Gene3D" id="1.10.3720.10">
    <property type="entry name" value="MetI-like"/>
    <property type="match status" value="1"/>
</dbReference>
<name>A0A8I0TQV1_9ACTN</name>
<comment type="similarity">
    <text evidence="11">Belongs to the binding-protein-dependent transport system permease family.</text>
</comment>
<evidence type="ECO:0000256" key="2">
    <source>
        <dbReference type="ARBA" id="ARBA00004202"/>
    </source>
</evidence>
<comment type="caution">
    <text evidence="15">The sequence shown here is derived from an EMBL/GenBank/DDBJ whole genome shotgun (WGS) entry which is preliminary data.</text>
</comment>
<dbReference type="PROSITE" id="PS00211">
    <property type="entry name" value="ABC_TRANSPORTER_1"/>
    <property type="match status" value="1"/>
</dbReference>
<dbReference type="SUPFAM" id="SSF161098">
    <property type="entry name" value="MetI-like"/>
    <property type="match status" value="1"/>
</dbReference>
<dbReference type="GO" id="GO:0005886">
    <property type="term" value="C:plasma membrane"/>
    <property type="evidence" value="ECO:0007669"/>
    <property type="project" value="UniProtKB-SubCell"/>
</dbReference>
<accession>A0A8I0TQV1</accession>
<dbReference type="AlphaFoldDB" id="A0A8I0TQV1"/>
<feature type="transmembrane region" description="Helical" evidence="11">
    <location>
        <begin position="114"/>
        <end position="135"/>
    </location>
</feature>
<dbReference type="Proteomes" id="UP000629287">
    <property type="component" value="Unassembled WGS sequence"/>
</dbReference>
<feature type="region of interest" description="Disordered" evidence="12">
    <location>
        <begin position="658"/>
        <end position="708"/>
    </location>
</feature>
<evidence type="ECO:0000256" key="9">
    <source>
        <dbReference type="ARBA" id="ARBA00022989"/>
    </source>
</evidence>
<gene>
    <name evidence="15" type="ORF">H4687_003118</name>
</gene>
<evidence type="ECO:0000256" key="5">
    <source>
        <dbReference type="ARBA" id="ARBA00022475"/>
    </source>
</evidence>
<dbReference type="EMBL" id="JADBGF010000001">
    <property type="protein sequence ID" value="MBE1596989.1"/>
    <property type="molecule type" value="Genomic_DNA"/>
</dbReference>
<dbReference type="CDD" id="cd06261">
    <property type="entry name" value="TM_PBP2"/>
    <property type="match status" value="1"/>
</dbReference>
<keyword evidence="6 11" id="KW-0812">Transmembrane</keyword>
<dbReference type="PANTHER" id="PTHR43297">
    <property type="entry name" value="OLIGOPEPTIDE TRANSPORT ATP-BINDING PROTEIN APPD"/>
    <property type="match status" value="1"/>
</dbReference>
<evidence type="ECO:0000259" key="13">
    <source>
        <dbReference type="PROSITE" id="PS50893"/>
    </source>
</evidence>
<evidence type="ECO:0000256" key="4">
    <source>
        <dbReference type="ARBA" id="ARBA00022448"/>
    </source>
</evidence>